<feature type="domain" description="TnsA endonuclease N-terminal" evidence="1">
    <location>
        <begin position="22"/>
        <end position="105"/>
    </location>
</feature>
<name>A0A285I467_9FIRM</name>
<gene>
    <name evidence="2" type="ORF">SAMN06265827_13054</name>
</gene>
<dbReference type="GO" id="GO:0004519">
    <property type="term" value="F:endonuclease activity"/>
    <property type="evidence" value="ECO:0007669"/>
    <property type="project" value="UniProtKB-KW"/>
</dbReference>
<protein>
    <submittedName>
        <fullName evidence="2">TnsA endonuclease N terminal</fullName>
    </submittedName>
</protein>
<keyword evidence="2" id="KW-0378">Hydrolase</keyword>
<keyword evidence="2" id="KW-0540">Nuclease</keyword>
<dbReference type="Gene3D" id="3.40.91.30">
    <property type="match status" value="1"/>
</dbReference>
<keyword evidence="2" id="KW-0255">Endonuclease</keyword>
<proteinExistence type="predicted"/>
<evidence type="ECO:0000313" key="3">
    <source>
        <dbReference type="Proteomes" id="UP000219573"/>
    </source>
</evidence>
<dbReference type="Pfam" id="PF08722">
    <property type="entry name" value="Tn7_TnsA-like_N"/>
    <property type="match status" value="1"/>
</dbReference>
<evidence type="ECO:0000313" key="2">
    <source>
        <dbReference type="EMBL" id="SNY42758.1"/>
    </source>
</evidence>
<evidence type="ECO:0000259" key="1">
    <source>
        <dbReference type="Pfam" id="PF08722"/>
    </source>
</evidence>
<dbReference type="Proteomes" id="UP000219573">
    <property type="component" value="Unassembled WGS sequence"/>
</dbReference>
<dbReference type="InterPro" id="IPR014833">
    <property type="entry name" value="TnsA_N"/>
</dbReference>
<dbReference type="RefSeq" id="WP_097019148.1">
    <property type="nucleotide sequence ID" value="NZ_OBDZ01000030.1"/>
</dbReference>
<dbReference type="AlphaFoldDB" id="A0A285I467"/>
<dbReference type="EMBL" id="OBDZ01000030">
    <property type="protein sequence ID" value="SNY42758.1"/>
    <property type="molecule type" value="Genomic_DNA"/>
</dbReference>
<sequence>MDREINYDSNLERKFFLMLESNSQVKYYFPQPFQIDYDVKFNYNGLSHNNRWNYYPDILVVLQDNSQILIEIKNYFDLTSLRSRIKLELLKTISKNNGYGYLISTNGKYSLDEAISYPIDQHFEKEIIKIITKRGNLPYEDYLKIKNRYILENYWILPLAYRNNIYMEDKELAILDTDSIKINKLKLQY</sequence>
<accession>A0A285I467</accession>
<keyword evidence="3" id="KW-1185">Reference proteome</keyword>
<reference evidence="3" key="1">
    <citation type="submission" date="2017-09" db="EMBL/GenBank/DDBJ databases">
        <authorList>
            <person name="Varghese N."/>
            <person name="Submissions S."/>
        </authorList>
    </citation>
    <scope>NUCLEOTIDE SEQUENCE [LARGE SCALE GENOMIC DNA]</scope>
    <source>
        <strain evidence="3">MSL47</strain>
    </source>
</reference>
<organism evidence="2 3">
    <name type="scientific">Orenia metallireducens</name>
    <dbReference type="NCBI Taxonomy" id="1413210"/>
    <lineage>
        <taxon>Bacteria</taxon>
        <taxon>Bacillati</taxon>
        <taxon>Bacillota</taxon>
        <taxon>Clostridia</taxon>
        <taxon>Halanaerobiales</taxon>
        <taxon>Halobacteroidaceae</taxon>
        <taxon>Orenia</taxon>
    </lineage>
</organism>